<accession>A0A9Q8WM31</accession>
<feature type="compositionally biased region" description="Low complexity" evidence="1">
    <location>
        <begin position="14"/>
        <end position="23"/>
    </location>
</feature>
<dbReference type="RefSeq" id="XP_049150216.1">
    <property type="nucleotide sequence ID" value="XM_049293070.1"/>
</dbReference>
<feature type="region of interest" description="Disordered" evidence="1">
    <location>
        <begin position="80"/>
        <end position="114"/>
    </location>
</feature>
<sequence>MDGSANGMAKEHATTSPAAISAASQVEGVKFRTSAGRHDSKANTLPYDEDQSSHVSTWTFWFDTRFFVPSNVARSLAGTLTEPRTGSAGLQGTPPNDRSNGRIESRLPGPSPASSELAYVVETYPESHQFQLLYSHQGGLAAAKDPRMCLATLVNVDTHIHVLSFGSDCICFVFITLGSLLALTRDRCDGIATGTIATHFLRLLSRTDCYRRATSRSNHSSWSDFLFNEFREAALLLAAALWHPAVSLHNMVPPAPWNQYPTTVKVPEWLMGCPAIGFSDFSLGSGFGRAGKPSLSNSCGRAIEFIQNAWKMTPGYLVGWDAPGGPRSPVTEFTLTSDTTMERSKCGRPPGWLSTEIPRCQINTTPPRIIIRGRLSFDLRRSARLHLLYFSYTKKRRTPRQGVNWRREGCIRAVSNPKKESYQFPSNHPAKQSTLVVEMPRACMGSLNFECCRVIRWLGSQNASSFGKCNICIRTSRRTEKEARRQTPVCHPIFSRLDSRLDVKSFPFCQASARGLHLNSSEKVGNPPLNAASKWDDSFQRRTHLGEMEVA</sequence>
<feature type="region of interest" description="Disordered" evidence="1">
    <location>
        <begin position="1"/>
        <end position="23"/>
    </location>
</feature>
<evidence type="ECO:0000256" key="1">
    <source>
        <dbReference type="SAM" id="MobiDB-lite"/>
    </source>
</evidence>
<dbReference type="AlphaFoldDB" id="A0A9Q8WM31"/>
<gene>
    <name evidence="2" type="ORF">CLUP02_14138</name>
</gene>
<protein>
    <submittedName>
        <fullName evidence="2">Uncharacterized protein</fullName>
    </submittedName>
</protein>
<dbReference type="Proteomes" id="UP000830671">
    <property type="component" value="Chromosome 7"/>
</dbReference>
<evidence type="ECO:0000313" key="2">
    <source>
        <dbReference type="EMBL" id="UQC88613.1"/>
    </source>
</evidence>
<proteinExistence type="predicted"/>
<feature type="compositionally biased region" description="Polar residues" evidence="1">
    <location>
        <begin position="82"/>
        <end position="98"/>
    </location>
</feature>
<organism evidence="2 3">
    <name type="scientific">Colletotrichum lupini</name>
    <dbReference type="NCBI Taxonomy" id="145971"/>
    <lineage>
        <taxon>Eukaryota</taxon>
        <taxon>Fungi</taxon>
        <taxon>Dikarya</taxon>
        <taxon>Ascomycota</taxon>
        <taxon>Pezizomycotina</taxon>
        <taxon>Sordariomycetes</taxon>
        <taxon>Hypocreomycetidae</taxon>
        <taxon>Glomerellales</taxon>
        <taxon>Glomerellaceae</taxon>
        <taxon>Colletotrichum</taxon>
        <taxon>Colletotrichum acutatum species complex</taxon>
    </lineage>
</organism>
<dbReference type="GeneID" id="73348080"/>
<dbReference type="EMBL" id="CP019479">
    <property type="protein sequence ID" value="UQC88613.1"/>
    <property type="molecule type" value="Genomic_DNA"/>
</dbReference>
<name>A0A9Q8WM31_9PEZI</name>
<reference evidence="2" key="1">
    <citation type="journal article" date="2021" name="Mol. Plant Microbe Interact.">
        <title>Complete Genome Sequence of the Plant-Pathogenic Fungus Colletotrichum lupini.</title>
        <authorList>
            <person name="Baroncelli R."/>
            <person name="Pensec F."/>
            <person name="Da Lio D."/>
            <person name="Boufleur T."/>
            <person name="Vicente I."/>
            <person name="Sarrocco S."/>
            <person name="Picot A."/>
            <person name="Baraldi E."/>
            <person name="Sukno S."/>
            <person name="Thon M."/>
            <person name="Le Floch G."/>
        </authorList>
    </citation>
    <scope>NUCLEOTIDE SEQUENCE</scope>
    <source>
        <strain evidence="2">IMI 504893</strain>
    </source>
</reference>
<evidence type="ECO:0000313" key="3">
    <source>
        <dbReference type="Proteomes" id="UP000830671"/>
    </source>
</evidence>
<dbReference type="KEGG" id="clup:CLUP02_14138"/>
<keyword evidence="3" id="KW-1185">Reference proteome</keyword>